<accession>A0ABP6V916</accession>
<reference evidence="2" key="1">
    <citation type="journal article" date="2019" name="Int. J. Syst. Evol. Microbiol.">
        <title>The Global Catalogue of Microorganisms (GCM) 10K type strain sequencing project: providing services to taxonomists for standard genome sequencing and annotation.</title>
        <authorList>
            <consortium name="The Broad Institute Genomics Platform"/>
            <consortium name="The Broad Institute Genome Sequencing Center for Infectious Disease"/>
            <person name="Wu L."/>
            <person name="Ma J."/>
        </authorList>
    </citation>
    <scope>NUCLEOTIDE SEQUENCE [LARGE SCALE GENOMIC DNA]</scope>
    <source>
        <strain evidence="2">JCM 17110</strain>
    </source>
</reference>
<keyword evidence="2" id="KW-1185">Reference proteome</keyword>
<dbReference type="Proteomes" id="UP001500795">
    <property type="component" value="Unassembled WGS sequence"/>
</dbReference>
<name>A0ABP6V916_9GAMM</name>
<evidence type="ECO:0000313" key="1">
    <source>
        <dbReference type="EMBL" id="GAA3531213.1"/>
    </source>
</evidence>
<evidence type="ECO:0000313" key="2">
    <source>
        <dbReference type="Proteomes" id="UP001500795"/>
    </source>
</evidence>
<dbReference type="EMBL" id="BAABCX010000001">
    <property type="protein sequence ID" value="GAA3531213.1"/>
    <property type="molecule type" value="Genomic_DNA"/>
</dbReference>
<gene>
    <name evidence="1" type="ORF">GCM10022394_08140</name>
</gene>
<dbReference type="RefSeq" id="WP_344955009.1">
    <property type="nucleotide sequence ID" value="NZ_BAABCX010000001.1"/>
</dbReference>
<proteinExistence type="predicted"/>
<protein>
    <submittedName>
        <fullName evidence="1">Uncharacterized protein</fullName>
    </submittedName>
</protein>
<comment type="caution">
    <text evidence="1">The sequence shown here is derived from an EMBL/GenBank/DDBJ whole genome shotgun (WGS) entry which is preliminary data.</text>
</comment>
<sequence length="347" mass="40103">MKYEKTLKKISKLPKVTEELIASIFAKDENISVEVTSKDIGKPGFEIVTDEGVCFVTERSIDYYNKKWGRVTFTQKRMLDLAIPVPLYIGEGQVTNDIFEINKKENPKAASDEWLHSIFSIEVALTYFNKYFSVSESFKEYKTIIFEAIEAYYIGMDHIAILSLMPIFEAGLRNIQTSVLGTSPNNVSSKEFENGLRDLTLNWGRRKVDSYAWYPGKSYNTDVEIDFFTHICPQSDVINSFKLFFSEVLYKPSSDNTDGFNRHIIVHMLKNDFNNPANFVRIFLALTHIMFIESLNNKSVPFFWPGYNDNEEVKGMSAYIRLMSERFGEPRRRLLNQLQITKYSGSV</sequence>
<organism evidence="1 2">
    <name type="scientific">Zobellella aerophila</name>
    <dbReference type="NCBI Taxonomy" id="870480"/>
    <lineage>
        <taxon>Bacteria</taxon>
        <taxon>Pseudomonadati</taxon>
        <taxon>Pseudomonadota</taxon>
        <taxon>Gammaproteobacteria</taxon>
        <taxon>Aeromonadales</taxon>
        <taxon>Aeromonadaceae</taxon>
        <taxon>Zobellella</taxon>
    </lineage>
</organism>